<evidence type="ECO:0000256" key="1">
    <source>
        <dbReference type="SAM" id="MobiDB-lite"/>
    </source>
</evidence>
<keyword evidence="2" id="KW-0614">Plasmid</keyword>
<dbReference type="EMBL" id="CP000690">
    <property type="protein sequence ID" value="ABQ29036.1"/>
    <property type="molecule type" value="Genomic_DNA"/>
</dbReference>
<sequence length="147" mass="16201">MRIGITRACVVADRGMISSDTIAALEALGMEYIPSVRERTSRVIRDVVLNDMASIVPLALDRQHGDTQLWVKEVWIGKGKAAQRYIVPVNEAEAEKDRDDRQAIVDGLQAQLKKGAGVRWEFSPGNGPPASLAFPAQCARPHRQEQP</sequence>
<dbReference type="AlphaFoldDB" id="A5FTV4"/>
<proteinExistence type="predicted"/>
<dbReference type="KEGG" id="acr:Acry_3431"/>
<accession>A5FTV4</accession>
<evidence type="ECO:0000313" key="2">
    <source>
        <dbReference type="EMBL" id="ABQ29036.1"/>
    </source>
</evidence>
<feature type="region of interest" description="Disordered" evidence="1">
    <location>
        <begin position="119"/>
        <end position="147"/>
    </location>
</feature>
<geneLocation type="plasmid" evidence="2 3">
    <name>pACRY02</name>
</geneLocation>
<evidence type="ECO:0008006" key="4">
    <source>
        <dbReference type="Google" id="ProtNLM"/>
    </source>
</evidence>
<evidence type="ECO:0000313" key="3">
    <source>
        <dbReference type="Proteomes" id="UP000000245"/>
    </source>
</evidence>
<name>A5FTV4_ACICJ</name>
<gene>
    <name evidence="2" type="ordered locus">Acry_3431</name>
</gene>
<protein>
    <recommendedName>
        <fullName evidence="4">Transposase IS4-like domain-containing protein</fullName>
    </recommendedName>
</protein>
<dbReference type="HOGENOM" id="CLU_1764003_0_0_5"/>
<reference evidence="2 3" key="1">
    <citation type="submission" date="2007-05" db="EMBL/GenBank/DDBJ databases">
        <title>Complete sequence of plasmid2 pACRY02 of Acidiphilium cryptum JF-5.</title>
        <authorList>
            <consortium name="US DOE Joint Genome Institute"/>
            <person name="Copeland A."/>
            <person name="Lucas S."/>
            <person name="Lapidus A."/>
            <person name="Barry K."/>
            <person name="Detter J.C."/>
            <person name="Glavina del Rio T."/>
            <person name="Hammon N."/>
            <person name="Israni S."/>
            <person name="Dalin E."/>
            <person name="Tice H."/>
            <person name="Pitluck S."/>
            <person name="Sims D."/>
            <person name="Brettin T."/>
            <person name="Bruce D."/>
            <person name="Han C."/>
            <person name="Schmutz J."/>
            <person name="Larimer F."/>
            <person name="Land M."/>
            <person name="Hauser L."/>
            <person name="Kyrpides N."/>
            <person name="Kim E."/>
            <person name="Magnuson T."/>
            <person name="Richardson P."/>
        </authorList>
    </citation>
    <scope>NUCLEOTIDE SEQUENCE [LARGE SCALE GENOMIC DNA]</scope>
    <source>
        <strain evidence="2 3">JF-5</strain>
        <plasmid evidence="3">Plasmid pACRY02</plasmid>
    </source>
</reference>
<dbReference type="Proteomes" id="UP000000245">
    <property type="component" value="Plasmid pACRY02"/>
</dbReference>
<keyword evidence="3" id="KW-1185">Reference proteome</keyword>
<organism evidence="2 3">
    <name type="scientific">Acidiphilium cryptum (strain JF-5)</name>
    <dbReference type="NCBI Taxonomy" id="349163"/>
    <lineage>
        <taxon>Bacteria</taxon>
        <taxon>Pseudomonadati</taxon>
        <taxon>Pseudomonadota</taxon>
        <taxon>Alphaproteobacteria</taxon>
        <taxon>Acetobacterales</taxon>
        <taxon>Acidocellaceae</taxon>
        <taxon>Acidiphilium</taxon>
    </lineage>
</organism>